<dbReference type="EMBL" id="UZAU01000718">
    <property type="status" value="NOT_ANNOTATED_CDS"/>
    <property type="molecule type" value="Genomic_DNA"/>
</dbReference>
<organism evidence="2 3">
    <name type="scientific">Cannabis sativa</name>
    <name type="common">Hemp</name>
    <name type="synonym">Marijuana</name>
    <dbReference type="NCBI Taxonomy" id="3483"/>
    <lineage>
        <taxon>Eukaryota</taxon>
        <taxon>Viridiplantae</taxon>
        <taxon>Streptophyta</taxon>
        <taxon>Embryophyta</taxon>
        <taxon>Tracheophyta</taxon>
        <taxon>Spermatophyta</taxon>
        <taxon>Magnoliopsida</taxon>
        <taxon>eudicotyledons</taxon>
        <taxon>Gunneridae</taxon>
        <taxon>Pentapetalae</taxon>
        <taxon>rosids</taxon>
        <taxon>fabids</taxon>
        <taxon>Rosales</taxon>
        <taxon>Cannabaceae</taxon>
        <taxon>Cannabis</taxon>
    </lineage>
</organism>
<name>A0A803QFK7_CANSA</name>
<keyword evidence="3" id="KW-1185">Reference proteome</keyword>
<dbReference type="Gramene" id="evm.model.09.263">
    <property type="protein sequence ID" value="cds.evm.model.09.263"/>
    <property type="gene ID" value="evm.TU.09.263"/>
</dbReference>
<evidence type="ECO:0000313" key="3">
    <source>
        <dbReference type="Proteomes" id="UP000596661"/>
    </source>
</evidence>
<protein>
    <recommendedName>
        <fullName evidence="1">RNase H type-1 domain-containing protein</fullName>
    </recommendedName>
</protein>
<dbReference type="InterPro" id="IPR044730">
    <property type="entry name" value="RNase_H-like_dom_plant"/>
</dbReference>
<dbReference type="EnsemblPlants" id="evm.model.09.263">
    <property type="protein sequence ID" value="cds.evm.model.09.263"/>
    <property type="gene ID" value="evm.TU.09.263"/>
</dbReference>
<sequence>MMPFGRVKIRVLLVLSSRPDPLCNSGVQLVWRSMGRCWCLVLIRIRLCGKKLLLNTIKVNVDGAIFAEEHKYGFGCVACGANGRLIEAISSSQLGIVGPEIAEVIGVKETLSWIKRKGWMEVEIETDALVVVQAVMGSIQMPSQFGFLVQDCRNLLSCINHVSLHFVKRSANRATYCVARASCYHSDRIFCEQDAPLELMSIVDVECL</sequence>
<reference evidence="2" key="1">
    <citation type="submission" date="2018-11" db="EMBL/GenBank/DDBJ databases">
        <authorList>
            <person name="Grassa J C."/>
        </authorList>
    </citation>
    <scope>NUCLEOTIDE SEQUENCE [LARGE SCALE GENOMIC DNA]</scope>
</reference>
<dbReference type="GO" id="GO:0003676">
    <property type="term" value="F:nucleic acid binding"/>
    <property type="evidence" value="ECO:0007669"/>
    <property type="project" value="InterPro"/>
</dbReference>
<accession>A0A803QFK7</accession>
<dbReference type="PANTHER" id="PTHR47723">
    <property type="entry name" value="OS05G0353850 PROTEIN"/>
    <property type="match status" value="1"/>
</dbReference>
<dbReference type="SUPFAM" id="SSF53098">
    <property type="entry name" value="Ribonuclease H-like"/>
    <property type="match status" value="1"/>
</dbReference>
<dbReference type="InterPro" id="IPR002156">
    <property type="entry name" value="RNaseH_domain"/>
</dbReference>
<dbReference type="PANTHER" id="PTHR47723:SF19">
    <property type="entry name" value="POLYNUCLEOTIDYL TRANSFERASE, RIBONUCLEASE H-LIKE SUPERFAMILY PROTEIN"/>
    <property type="match status" value="1"/>
</dbReference>
<dbReference type="Pfam" id="PF13456">
    <property type="entry name" value="RVT_3"/>
    <property type="match status" value="1"/>
</dbReference>
<dbReference type="InterPro" id="IPR012337">
    <property type="entry name" value="RNaseH-like_sf"/>
</dbReference>
<dbReference type="InterPro" id="IPR036397">
    <property type="entry name" value="RNaseH_sf"/>
</dbReference>
<dbReference type="AlphaFoldDB" id="A0A803QFK7"/>
<dbReference type="Proteomes" id="UP000596661">
    <property type="component" value="Chromosome 9"/>
</dbReference>
<dbReference type="Gene3D" id="3.30.420.10">
    <property type="entry name" value="Ribonuclease H-like superfamily/Ribonuclease H"/>
    <property type="match status" value="1"/>
</dbReference>
<feature type="domain" description="RNase H type-1" evidence="1">
    <location>
        <begin position="60"/>
        <end position="180"/>
    </location>
</feature>
<dbReference type="CDD" id="cd06222">
    <property type="entry name" value="RNase_H_like"/>
    <property type="match status" value="1"/>
</dbReference>
<evidence type="ECO:0000259" key="1">
    <source>
        <dbReference type="Pfam" id="PF13456"/>
    </source>
</evidence>
<reference evidence="2" key="2">
    <citation type="submission" date="2021-03" db="UniProtKB">
        <authorList>
            <consortium name="EnsemblPlants"/>
        </authorList>
    </citation>
    <scope>IDENTIFICATION</scope>
</reference>
<dbReference type="GO" id="GO:0004523">
    <property type="term" value="F:RNA-DNA hybrid ribonuclease activity"/>
    <property type="evidence" value="ECO:0007669"/>
    <property type="project" value="InterPro"/>
</dbReference>
<proteinExistence type="predicted"/>
<evidence type="ECO:0000313" key="2">
    <source>
        <dbReference type="EnsemblPlants" id="cds.evm.model.09.263"/>
    </source>
</evidence>
<dbReference type="InterPro" id="IPR053151">
    <property type="entry name" value="RNase_H-like"/>
</dbReference>